<dbReference type="PANTHER" id="PTHR43857:SF1">
    <property type="entry name" value="YJGH FAMILY PROTEIN"/>
    <property type="match status" value="1"/>
</dbReference>
<dbReference type="AlphaFoldDB" id="A0A9P8YD69"/>
<reference evidence="1" key="1">
    <citation type="journal article" date="2021" name="Nat. Commun.">
        <title>Genetic determinants of endophytism in the Arabidopsis root mycobiome.</title>
        <authorList>
            <person name="Mesny F."/>
            <person name="Miyauchi S."/>
            <person name="Thiergart T."/>
            <person name="Pickel B."/>
            <person name="Atanasova L."/>
            <person name="Karlsson M."/>
            <person name="Huettel B."/>
            <person name="Barry K.W."/>
            <person name="Haridas S."/>
            <person name="Chen C."/>
            <person name="Bauer D."/>
            <person name="Andreopoulos W."/>
            <person name="Pangilinan J."/>
            <person name="LaButti K."/>
            <person name="Riley R."/>
            <person name="Lipzen A."/>
            <person name="Clum A."/>
            <person name="Drula E."/>
            <person name="Henrissat B."/>
            <person name="Kohler A."/>
            <person name="Grigoriev I.V."/>
            <person name="Martin F.M."/>
            <person name="Hacquard S."/>
        </authorList>
    </citation>
    <scope>NUCLEOTIDE SEQUENCE</scope>
    <source>
        <strain evidence="1">MPI-CAGE-CH-0230</strain>
    </source>
</reference>
<dbReference type="EMBL" id="JAGTJQ010000003">
    <property type="protein sequence ID" value="KAH7034677.1"/>
    <property type="molecule type" value="Genomic_DNA"/>
</dbReference>
<keyword evidence="2" id="KW-1185">Reference proteome</keyword>
<evidence type="ECO:0000313" key="1">
    <source>
        <dbReference type="EMBL" id="KAH7034677.1"/>
    </source>
</evidence>
<dbReference type="InterPro" id="IPR035959">
    <property type="entry name" value="RutC-like_sf"/>
</dbReference>
<organism evidence="1 2">
    <name type="scientific">Microdochium trichocladiopsis</name>
    <dbReference type="NCBI Taxonomy" id="1682393"/>
    <lineage>
        <taxon>Eukaryota</taxon>
        <taxon>Fungi</taxon>
        <taxon>Dikarya</taxon>
        <taxon>Ascomycota</taxon>
        <taxon>Pezizomycotina</taxon>
        <taxon>Sordariomycetes</taxon>
        <taxon>Xylariomycetidae</taxon>
        <taxon>Xylariales</taxon>
        <taxon>Microdochiaceae</taxon>
        <taxon>Microdochium</taxon>
    </lineage>
</organism>
<dbReference type="Proteomes" id="UP000756346">
    <property type="component" value="Unassembled WGS sequence"/>
</dbReference>
<evidence type="ECO:0000313" key="2">
    <source>
        <dbReference type="Proteomes" id="UP000756346"/>
    </source>
</evidence>
<dbReference type="Gene3D" id="3.30.1330.40">
    <property type="entry name" value="RutC-like"/>
    <property type="match status" value="1"/>
</dbReference>
<proteinExistence type="predicted"/>
<sequence length="137" mass="14784">MAQYFQTPNLLGQAYQAFGYSHAVVLPLNAQLVIAAGQPGVDARGNMVTSSPKDQIEACFDNCDLALKTAGVTSGLASAHKVHCFVTDIKDEAAVMEVWKSRYPEHRPTWMTLGIKELAAPGMLVEIQVEAHLVANS</sequence>
<dbReference type="GeneID" id="70186021"/>
<dbReference type="PANTHER" id="PTHR43857">
    <property type="entry name" value="BLR7761 PROTEIN"/>
    <property type="match status" value="1"/>
</dbReference>
<gene>
    <name evidence="1" type="ORF">B0I36DRAFT_346581</name>
</gene>
<accession>A0A9P8YD69</accession>
<protein>
    <submittedName>
        <fullName evidence="1">Endoribonuclease L-PSP family protein</fullName>
    </submittedName>
</protein>
<dbReference type="OrthoDB" id="309640at2759"/>
<dbReference type="SUPFAM" id="SSF55298">
    <property type="entry name" value="YjgF-like"/>
    <property type="match status" value="1"/>
</dbReference>
<dbReference type="Pfam" id="PF01042">
    <property type="entry name" value="Ribonuc_L-PSP"/>
    <property type="match status" value="1"/>
</dbReference>
<dbReference type="InterPro" id="IPR006175">
    <property type="entry name" value="YjgF/YER057c/UK114"/>
</dbReference>
<comment type="caution">
    <text evidence="1">The sequence shown here is derived from an EMBL/GenBank/DDBJ whole genome shotgun (WGS) entry which is preliminary data.</text>
</comment>
<name>A0A9P8YD69_9PEZI</name>
<dbReference type="RefSeq" id="XP_046014770.1">
    <property type="nucleotide sequence ID" value="XM_046156475.1"/>
</dbReference>